<evidence type="ECO:0000313" key="2">
    <source>
        <dbReference type="Proteomes" id="UP001597216"/>
    </source>
</evidence>
<reference evidence="2" key="1">
    <citation type="journal article" date="2019" name="Int. J. Syst. Evol. Microbiol.">
        <title>The Global Catalogue of Microorganisms (GCM) 10K type strain sequencing project: providing services to taxonomists for standard genome sequencing and annotation.</title>
        <authorList>
            <consortium name="The Broad Institute Genomics Platform"/>
            <consortium name="The Broad Institute Genome Sequencing Center for Infectious Disease"/>
            <person name="Wu L."/>
            <person name="Ma J."/>
        </authorList>
    </citation>
    <scope>NUCLEOTIDE SEQUENCE [LARGE SCALE GENOMIC DNA]</scope>
    <source>
        <strain evidence="2">CCUG 55074</strain>
    </source>
</reference>
<dbReference type="RefSeq" id="WP_374345779.1">
    <property type="nucleotide sequence ID" value="NZ_JBHTLQ010000031.1"/>
</dbReference>
<keyword evidence="2" id="KW-1185">Reference proteome</keyword>
<gene>
    <name evidence="1" type="ORF">ACFQ27_13580</name>
</gene>
<sequence>MTTSTVERAYALARSGKYANIKALKEKLKAENCRAVDALLAPRSISGHLSAICAATFKGVLVD</sequence>
<comment type="caution">
    <text evidence="1">The sequence shown here is derived from an EMBL/GenBank/DDBJ whole genome shotgun (WGS) entry which is preliminary data.</text>
</comment>
<evidence type="ECO:0000313" key="1">
    <source>
        <dbReference type="EMBL" id="MFD1191614.1"/>
    </source>
</evidence>
<name>A0ABW3T353_9CAUL</name>
<organism evidence="1 2">
    <name type="scientific">Phenylobacterium conjunctum</name>
    <dbReference type="NCBI Taxonomy" id="1298959"/>
    <lineage>
        <taxon>Bacteria</taxon>
        <taxon>Pseudomonadati</taxon>
        <taxon>Pseudomonadota</taxon>
        <taxon>Alphaproteobacteria</taxon>
        <taxon>Caulobacterales</taxon>
        <taxon>Caulobacteraceae</taxon>
        <taxon>Phenylobacterium</taxon>
    </lineage>
</organism>
<dbReference type="EMBL" id="JBHTLQ010000031">
    <property type="protein sequence ID" value="MFD1191614.1"/>
    <property type="molecule type" value="Genomic_DNA"/>
</dbReference>
<proteinExistence type="predicted"/>
<protein>
    <submittedName>
        <fullName evidence="1">Uncharacterized protein</fullName>
    </submittedName>
</protein>
<dbReference type="Proteomes" id="UP001597216">
    <property type="component" value="Unassembled WGS sequence"/>
</dbReference>
<accession>A0ABW3T353</accession>